<name>A0ABN1XRA8_9ACTN</name>
<organism evidence="2 3">
    <name type="scientific">Kitasatospora putterlickiae</name>
    <dbReference type="NCBI Taxonomy" id="221725"/>
    <lineage>
        <taxon>Bacteria</taxon>
        <taxon>Bacillati</taxon>
        <taxon>Actinomycetota</taxon>
        <taxon>Actinomycetes</taxon>
        <taxon>Kitasatosporales</taxon>
        <taxon>Streptomycetaceae</taxon>
        <taxon>Kitasatospora</taxon>
    </lineage>
</organism>
<proteinExistence type="predicted"/>
<sequence>MFSAVVSAVTRGGLRSATRNDSPACTAHAHPVYGAKGGYSENTGSVTSDSHQAGSGRRSAGTRSAACSTPRGRSGMSSVAETAAKTATETTAACGSHLSGPGPPMGGIGCGARVNRSFRAVCSAPRADRLPVLFIRSVLSTSST</sequence>
<accession>A0ABN1XRA8</accession>
<protein>
    <submittedName>
        <fullName evidence="2">Uncharacterized protein</fullName>
    </submittedName>
</protein>
<feature type="region of interest" description="Disordered" evidence="1">
    <location>
        <begin position="1"/>
        <end position="84"/>
    </location>
</feature>
<evidence type="ECO:0000313" key="2">
    <source>
        <dbReference type="EMBL" id="GAA1388156.1"/>
    </source>
</evidence>
<dbReference type="EMBL" id="BAAAKJ010000068">
    <property type="protein sequence ID" value="GAA1388156.1"/>
    <property type="molecule type" value="Genomic_DNA"/>
</dbReference>
<gene>
    <name evidence="2" type="ORF">GCM10009639_14240</name>
</gene>
<dbReference type="Proteomes" id="UP001499863">
    <property type="component" value="Unassembled WGS sequence"/>
</dbReference>
<comment type="caution">
    <text evidence="2">The sequence shown here is derived from an EMBL/GenBank/DDBJ whole genome shotgun (WGS) entry which is preliminary data.</text>
</comment>
<keyword evidence="3" id="KW-1185">Reference proteome</keyword>
<evidence type="ECO:0000313" key="3">
    <source>
        <dbReference type="Proteomes" id="UP001499863"/>
    </source>
</evidence>
<reference evidence="2 3" key="1">
    <citation type="journal article" date="2019" name="Int. J. Syst. Evol. Microbiol.">
        <title>The Global Catalogue of Microorganisms (GCM) 10K type strain sequencing project: providing services to taxonomists for standard genome sequencing and annotation.</title>
        <authorList>
            <consortium name="The Broad Institute Genomics Platform"/>
            <consortium name="The Broad Institute Genome Sequencing Center for Infectious Disease"/>
            <person name="Wu L."/>
            <person name="Ma J."/>
        </authorList>
    </citation>
    <scope>NUCLEOTIDE SEQUENCE [LARGE SCALE GENOMIC DNA]</scope>
    <source>
        <strain evidence="2 3">JCM 12393</strain>
    </source>
</reference>
<feature type="compositionally biased region" description="Polar residues" evidence="1">
    <location>
        <begin position="40"/>
        <end position="53"/>
    </location>
</feature>
<evidence type="ECO:0000256" key="1">
    <source>
        <dbReference type="SAM" id="MobiDB-lite"/>
    </source>
</evidence>